<keyword evidence="5" id="KW-1185">Reference proteome</keyword>
<feature type="transmembrane region" description="Helical" evidence="1">
    <location>
        <begin position="67"/>
        <end position="92"/>
    </location>
</feature>
<evidence type="ECO:0000256" key="1">
    <source>
        <dbReference type="SAM" id="Phobius"/>
    </source>
</evidence>
<sequence>MSKLKLLLISLALSILTVFIPMRGIGIPMRFSSSILRGYPFMFLEISNPENFKDIDSFFRFENLLSINIIGVNFLLNTFVIFIVLLALMTLFSSPKIKIGKK</sequence>
<gene>
    <name evidence="2" type="ORF">ACEN37_00830</name>
    <name evidence="3" type="ORF">FEZ48_03985</name>
</gene>
<dbReference type="EMBL" id="VBTE01000008">
    <property type="protein sequence ID" value="TLQ08400.1"/>
    <property type="molecule type" value="Genomic_DNA"/>
</dbReference>
<keyword evidence="1" id="KW-0812">Transmembrane</keyword>
<accession>A0A5R9C5U7</accession>
<proteinExistence type="predicted"/>
<comment type="caution">
    <text evidence="3">The sequence shown here is derived from an EMBL/GenBank/DDBJ whole genome shotgun (WGS) entry which is preliminary data.</text>
</comment>
<dbReference type="AlphaFoldDB" id="A0A5R9C5U7"/>
<protein>
    <submittedName>
        <fullName evidence="3">Uncharacterized protein</fullName>
    </submittedName>
</protein>
<evidence type="ECO:0000313" key="4">
    <source>
        <dbReference type="Proteomes" id="UP000307201"/>
    </source>
</evidence>
<keyword evidence="1" id="KW-1133">Transmembrane helix</keyword>
<keyword evidence="1" id="KW-0472">Membrane</keyword>
<reference evidence="2 5" key="2">
    <citation type="submission" date="2024-08" db="EMBL/GenBank/DDBJ databases">
        <authorList>
            <person name="Arias E."/>
        </authorList>
    </citation>
    <scope>NUCLEOTIDE SEQUENCE [LARGE SCALE GENOMIC DNA]</scope>
    <source>
        <strain evidence="2 5">FAM 24106</strain>
    </source>
</reference>
<evidence type="ECO:0000313" key="5">
    <source>
        <dbReference type="Proteomes" id="UP001625374"/>
    </source>
</evidence>
<evidence type="ECO:0000313" key="2">
    <source>
        <dbReference type="EMBL" id="MFL2101789.1"/>
    </source>
</evidence>
<dbReference type="EMBL" id="JBGQQK010000002">
    <property type="protein sequence ID" value="MFL2101789.1"/>
    <property type="molecule type" value="Genomic_DNA"/>
</dbReference>
<organism evidence="3 4">
    <name type="scientific">Marinilactibacillus psychrotolerans</name>
    <dbReference type="NCBI Taxonomy" id="191770"/>
    <lineage>
        <taxon>Bacteria</taxon>
        <taxon>Bacillati</taxon>
        <taxon>Bacillota</taxon>
        <taxon>Bacilli</taxon>
        <taxon>Lactobacillales</taxon>
        <taxon>Carnobacteriaceae</taxon>
        <taxon>Marinilactibacillus</taxon>
    </lineage>
</organism>
<evidence type="ECO:0000313" key="3">
    <source>
        <dbReference type="EMBL" id="TLQ08400.1"/>
    </source>
</evidence>
<dbReference type="Proteomes" id="UP000307201">
    <property type="component" value="Unassembled WGS sequence"/>
</dbReference>
<name>A0A5R9C5U7_9LACT</name>
<dbReference type="Proteomes" id="UP001625374">
    <property type="component" value="Unassembled WGS sequence"/>
</dbReference>
<dbReference type="RefSeq" id="WP_087056860.1">
    <property type="nucleotide sequence ID" value="NZ_JBGQQF010000007.1"/>
</dbReference>
<reference evidence="3 4" key="1">
    <citation type="submission" date="2019-05" db="EMBL/GenBank/DDBJ databases">
        <title>The metagenome of a microbial culture collection derived from dairy environment covers the genomic content of the human microbiome.</title>
        <authorList>
            <person name="Roder T."/>
            <person name="Wuthrich D."/>
            <person name="Sattari Z."/>
            <person name="Von Ah U."/>
            <person name="Bar C."/>
            <person name="Ronchi F."/>
            <person name="Macpherson A.J."/>
            <person name="Ganal-Vonarburg S.C."/>
            <person name="Bruggmann R."/>
            <person name="Vergeres G."/>
        </authorList>
    </citation>
    <scope>NUCLEOTIDE SEQUENCE [LARGE SCALE GENOMIC DNA]</scope>
    <source>
        <strain evidence="3 4">FAM 24235</strain>
    </source>
</reference>